<keyword evidence="2" id="KW-1185">Reference proteome</keyword>
<accession>A0AAV5ANH2</accession>
<organism evidence="1 2">
    <name type="scientific">Clathrus columnatus</name>
    <dbReference type="NCBI Taxonomy" id="1419009"/>
    <lineage>
        <taxon>Eukaryota</taxon>
        <taxon>Fungi</taxon>
        <taxon>Dikarya</taxon>
        <taxon>Basidiomycota</taxon>
        <taxon>Agaricomycotina</taxon>
        <taxon>Agaricomycetes</taxon>
        <taxon>Phallomycetidae</taxon>
        <taxon>Phallales</taxon>
        <taxon>Clathraceae</taxon>
        <taxon>Clathrus</taxon>
    </lineage>
</organism>
<name>A0AAV5ANH2_9AGAM</name>
<proteinExistence type="predicted"/>
<comment type="caution">
    <text evidence="1">The sequence shown here is derived from an EMBL/GenBank/DDBJ whole genome shotgun (WGS) entry which is preliminary data.</text>
</comment>
<dbReference type="Proteomes" id="UP001050691">
    <property type="component" value="Unassembled WGS sequence"/>
</dbReference>
<protein>
    <submittedName>
        <fullName evidence="1">Uncharacterized protein</fullName>
    </submittedName>
</protein>
<dbReference type="EMBL" id="BPWL01000012">
    <property type="protein sequence ID" value="GJJ16020.1"/>
    <property type="molecule type" value="Genomic_DNA"/>
</dbReference>
<dbReference type="AlphaFoldDB" id="A0AAV5ANH2"/>
<sequence length="353" mass="40564">MSHDYKYVFRVPIASSISPRPTSDETMHILHHLNKSQPADKRLPAEILILIHNEVHANPLYEKIHSTWTSVTEEIQHGSFLGIGLKFNKATRSYYKCRLPVNITPEEREQGHVELSDTVSSADLLYRLRLRCFFPDIYVQSGKLDGYESVWGVCIESKEHDAFLVFSEHKTMLTPSVFHKRDVGEVNLTAFVLDVLELSYMLFEVVDGTRCFGYFHPAAKANSPAINEHFLAVPDESLRDHVDGEDFKPYSIWDPVKITSEDFSFKSVLSYIRYNINSRKIDTINGTEDLTTIISSSLLFYRLQCHFVCDPSNAINTLTSMTSIWQVKLHNRTHDVPVLFMDNRGLFDIRNTI</sequence>
<reference evidence="1" key="1">
    <citation type="submission" date="2021-10" db="EMBL/GenBank/DDBJ databases">
        <title>De novo Genome Assembly of Clathrus columnatus (Basidiomycota, Fungi) Using Illumina and Nanopore Sequence Data.</title>
        <authorList>
            <person name="Ogiso-Tanaka E."/>
            <person name="Itagaki H."/>
            <person name="Hosoya T."/>
            <person name="Hosaka K."/>
        </authorList>
    </citation>
    <scope>NUCLEOTIDE SEQUENCE</scope>
    <source>
        <strain evidence="1">MO-923</strain>
    </source>
</reference>
<evidence type="ECO:0000313" key="1">
    <source>
        <dbReference type="EMBL" id="GJJ16020.1"/>
    </source>
</evidence>
<evidence type="ECO:0000313" key="2">
    <source>
        <dbReference type="Proteomes" id="UP001050691"/>
    </source>
</evidence>
<gene>
    <name evidence="1" type="ORF">Clacol_010299</name>
</gene>